<dbReference type="PANTHER" id="PTHR21725:SF1">
    <property type="entry name" value="E3 UBIQUITIN-PROTEIN LIGASE UBR4"/>
    <property type="match status" value="1"/>
</dbReference>
<keyword evidence="12" id="KW-1185">Reference proteome</keyword>
<dbReference type="InterPro" id="IPR003126">
    <property type="entry name" value="Znf_UBR"/>
</dbReference>
<dbReference type="Proteomes" id="UP000824890">
    <property type="component" value="Unassembled WGS sequence"/>
</dbReference>
<dbReference type="InterPro" id="IPR045189">
    <property type="entry name" value="UBR4-like"/>
</dbReference>
<feature type="region of interest" description="Disordered" evidence="8">
    <location>
        <begin position="1527"/>
        <end position="1552"/>
    </location>
</feature>
<evidence type="ECO:0000256" key="6">
    <source>
        <dbReference type="PROSITE-ProRule" id="PRU00508"/>
    </source>
</evidence>
<name>A0ABQ7ZNT7_BRANA</name>
<feature type="region of interest" description="Disordered" evidence="8">
    <location>
        <begin position="3795"/>
        <end position="3834"/>
    </location>
</feature>
<dbReference type="PROSITE" id="PS51157">
    <property type="entry name" value="ZF_UBR"/>
    <property type="match status" value="1"/>
</dbReference>
<evidence type="ECO:0008006" key="13">
    <source>
        <dbReference type="Google" id="ProtNLM"/>
    </source>
</evidence>
<evidence type="ECO:0000256" key="2">
    <source>
        <dbReference type="ARBA" id="ARBA00022723"/>
    </source>
</evidence>
<feature type="region of interest" description="Disordered" evidence="8">
    <location>
        <begin position="2813"/>
        <end position="2837"/>
    </location>
</feature>
<dbReference type="SUPFAM" id="SSF101908">
    <property type="entry name" value="Putative isomerase YbhE"/>
    <property type="match status" value="1"/>
</dbReference>
<dbReference type="SUPFAM" id="SSF57850">
    <property type="entry name" value="RING/U-box"/>
    <property type="match status" value="1"/>
</dbReference>
<evidence type="ECO:0000256" key="8">
    <source>
        <dbReference type="SAM" id="MobiDB-lite"/>
    </source>
</evidence>
<dbReference type="Gene3D" id="3.30.60.90">
    <property type="match status" value="1"/>
</dbReference>
<dbReference type="InterPro" id="IPR011989">
    <property type="entry name" value="ARM-like"/>
</dbReference>
<dbReference type="PROSITE" id="PS52043">
    <property type="entry name" value="UBR4_E3"/>
    <property type="match status" value="1"/>
</dbReference>
<sequence length="4543" mass="504836">MADDLANLCRFLFDETGLTSSTSSSDLFSQRIRSDDSIKRGLRYFYLLLRSGIAPIGGDDDGSSVKLRFATWSDSQLQALVSISQAILLLSRSLLVDQVEPIVLGVIQEVMEFSLSFLEKSNFTQNDLKMEINMEMLLEIASFDGSEKQYDILPPVSPGEAAELWSMFSPENDNLELHSLVKCTFQGGRCSTEEKPVDRLLISLMSECIESDVQTHSVSKPSFQQDYGNLNPLTRHLAVVHLGCVCRLIMVCKELVQLPSVLDEKIIDHAFLDKLSFCLRILKLLGRLSKDVQSIENDGTLLQAVATFTDALPKLFRVFSDFTTHTSTEGSIESLSLALVEGFLNLVQLIFGKSSLFQNVQACVSASIVNNLDASVWRYDVSSCNLMPPIAYFPRSVMYTLRLVQDLNRQTYHIQDLRVLESEVGCENANSPADSVYFHLRQEKIPLLRGFTVEDIVRVIFPSSSQWVDNLFHLVYFLHLEGVKLRPKVERAYSSLRSNSFAEVESQISHDDEALFGNLFSEDRRSLCSIEPNDHPPVAVSSNLPLQAVKELLNFLRVCIFCKEWVPSIYEDGCKKLDTCHIDILLNILGSSFEDKASDGGGCMLQDEGKPGHVAFELLLNFLRGRALSDSLESYLFQKILAVENGEFEYNDKTLALLAHTLLCRPGLAGAQLRAKAYGGFVSFIADRARVICAEGSSVKELNSCLPSAFHIEILLMAFHLSDESEKANFSNLIASCLHKVDTPSGICDGPQLSSWAMLISRLLVLLHHMLLHPNTCPTSLMLDLRSKLREVRSSGSNLHVTVDHLSSWASLVARGITDSWAEEESVNHLMSQMIDFSPHPPTFQIDVSAAKTLNLDYRDLSASLSRILGLWKGKKAGKVEDLIVERYIFILSWDIARVNCSLDSQPSLHINYQNVDICSTVDMIYTSHLLVGDSNIVGKNMKFRDILIGVLNQLHAAPEKAVEDLGWDFIREGSWLSLLLYFINGGVWGYCKKNSCSEIDPFWRECTSIDAKYIATAEGVLSCLMETGDFTELLKMLSSLASKYLQVYRKAFLATFSTWNHHGHSLPSLLLLKHTLFGKSLQAEYAKIGDNSLHLQCISYLSKLDALGDGRGSGVLWKVFWEFMVHGFPTSLQTSSAILLSSILSIRCIVLTIDGLLKLRKSKENFGADSHVLQQIFNSIMAIKFDQVFQSFHDKCEDINQNICAMLEIPDFTELFLMKDMEGFVRDINAEKIDKSNVLEGVITQIVDVMDSLSKDSSKSDIFKFYLGVDSVSEHTMEFYRLQRGDLSVFIDSLDYCSSELVNVKVLNFLVDLLSVAISPDIRRRIQQKFIDMDLTTLSGWLERTLLGSVVEENDGKKTAKGNSLPLREAAMNFVNCLVSSANDLQTTELQNHLFEAILISLETAFISFDSHMAMSYFHFVLQLAKEDSLMKMVLKRTIMLMEKLSADEKLLPGLKFLFGVIGSLLSNRSPSPGTSSCGKSLASNKNTATGPLIPKLAGTAKKSETLALPLDQEGSSISLECDVTSVDEDEDDGTSDGEVASLDKEDEEDANSERYLASKVCTFTSSGSNFMEQHWYFCYTCDLTVSKGCCSVCAKVCHRGHRVVYSRSSRFFCDCGAGGVRGSSCQCLKPRKFSGIGSAPALGTNNLQSFLPLSEDVEQLAESDSDVDEDTFEEENNVVLSIPKETQYKMSLLLEELGIEDRVLELFSSLLPSITSKRDSGLPRDKQVSLGKDKVLSFDTDLLQLKKAYKSGSLDLKIKADYANSKDLKSLLASGSLAKSLLSVSMRGRLAVGEGDKVAIFDVGQLIGQATPATINADKANVKPLSRNIVRFEIVHLSFNSVVENYLAVAGLEDCQILTLNHRGEVIDRLAVELALHGAYIRRIDWVPGSQVQLMVVTNKFVKIYDLSQDIISPTQYFTLPDDMIVDATLFVAHRGRVFLLVLSEQGNLYRFELSLGGNAGATPLKEIVQILGKDVAGKGSSVYFSPTYRLLFISYHDGSSFVGRLSSNATSVTETSAMFEEDSDGKQSVAGLHRWKELLGGSGLFICFSTVKSNAALAVSLRGDGVCAQNLRHPTGSSSPMVGITAYKPLSKDNVHCLVLHDDGSLQIYSLVRNGVDPDSNFSAEKVKRLGSKILNNKTFAGEKPEFPLDFFEKAFCITADVRLGSDAIRNGDSEGAKQSLGSDDGFIESPSPMGFKISVSNPNPDIVMVGIRVHVGTTSASSIPSEVTIFQRSIKMDEGMRCWYDIPFTVAESLLADEDIVISVGPTTSGTALPRIDSLEVYGRAKDEFGWKEKMDAVIDMEARVLGHGLLLPGSSKKKALTRSASIEEQVIADGLKLLSIYYSVCRPRQEVELSELKCKQLLETIFESDREILLQTAACRVLQSIFPKKEIYYQVKDTMRLLGVVKVTSILSSRLGISGTGGSIVEEFSAQMRAVSKIALTRKSNFSVFLEMNGSEVVDNLMQVLWGILDTEPLDTPTMNNIVMSSVELIYSYAECLASQGKDTGVHSVAPAVQLLKALILSPNESVQTSSSLAISSRLLQVPFPKQTMLTTDELVDNVTTPPVPSRTAGGNTHVMIEEDSITSSVQYCCDGCSTVPILRRRWHCTVCPDFDLCEACHEVLDADRLPPPHTRDHPMTAIPIDVESLGADTNEIQFSADEGITDLLPAITSSVPQASAPSIHVLEPGESAEFSAPVTDPVSISASMRAVNSLILSEFLQELSGWMDTASGVQAIPIMQLFYRLSSAIGGAFMDSSKPEEISLEKLVKWLLAEINLSKPFDASTRSSFGEIVILVFMFFTLMLRSWHQPGSDGSTSRAGGSTDVHDRRSVQSSTVVTSQSSLDVQVRDDFTSQLLRACSCLRSQEFVNYLMNILQQLVHVFKSRTANVEARGSSSGCGAMLTVRRDLPAGNYSPFFSDSYAKAHRADLFVDYHRLLLENVFRLVYTLVRPEKQEKMGEKEKVYRNASSKDLKLDGFQDALCSYINNPHTAFVRRYARRLFLHLCGSKTQYYSVRDSWQFSNEVKNLYKHVEKSGGFENNVSYERSVKIVKSLSTIAEVALARPRNWQKYCLRHGDFLSFLLNGVFHFAEESVIQTLKLLNLAFYQGKDVSGSVQKAEASDVLTGSNRSGPQSVDSKKKKKGEDAHDSGLDKSYVDMEGVVDIFSAKGGDLLKQFIDFFLLEWNSSSVRTEAKSVIYGLWHHGRQSFKEILLAALLQKVRDLPVYGQNIVEYTELVCLLLGKAPESNSKQAINELVDRCLNPEVIRCIFETLHSQNELIANHPNSRIYNTLSNLVEFDGYYLESEPCVACSSPDVPYSKMKLESLKSETKFTDNRIIVKCTGSYTIQSVTMNVNDARKSKSVKVLNLYYNNRPVSDLSELKNNWSLWKRAKSCHLSFNQTELKVEFPIPITACNFMIELDSFYENLQALSLEPLQCPRCSRPVTDKHGICSNCHENAYQCRQCRNINYENLDSFLCNECGYSKYGRFEFNFMAKPSFIFDNMENDEDMKRGLAAIESESENAHRRYQQLLGFKKPLLKIVSSIGETEMDSQHKDTVQQMMASLPGPSCNKINRKVALLGVLYGEKCKAAFDSVSKSVQTLQGLRRVLMNYLHQKNSNFSSGASRCVVSKTPNNCYGCATTFVTQCLEILQMLSKHPRSRKQLVAAGILSELFENNIHQGPKTARAQARAALGTFSEGDLNAVSELNNLVQKKIMYCLEHHRSMDIALATREEMLLLSEVCSLTDEFWESRLRLVFQLLFSSIKLGAKHPAISEHIILPCLKIISVACTPPKPDTTEKETMIGKTAPTVQEKDEKAPGISKSSSETEDNNSDVSQKTLDIQLVSYLEWEKGASYLDFVRRQYKASQSIRGASQKSRTHRSDFLALKYALRWKRRTSRASKGGLQALELGSWVTELILSACSQSIRSEMCTLVSLLSAQSSPRRYRLINLLIGLLPATLAAGESSAEYFDLLFKMIETQDSLLFLTVRGCLTTICKLISQEVGNIESLERSLQIDISQGFTLHKLLELLGKFLEFILEQLCNLICPSKPEAVYMLILNKSHTQEEFIRGSMTKSPYSSADIGPLMRDVKNKICQQLDLLGLLEDDYGMELLVAGNIISLDLSVAQVYELVWKKSNQSSTSLTNSALLASNAAPSRDCPPMTVTYRLQGLDGEATEPMIKELEEDREESQDPEIEFAIASAVREYGGLEILLDMIKSLRDDFKSNEEEMVAVLDLLNHCCKIRENRRALLRLGALSLLLETARRAFSVDAMEPAEGILLIVESLTLEANERLSMGHLPTQTCIDEGGILPLLHALEGVAGENEIGARAENLLDTLADKEGKGDGFLGEKVCALRDATKNEMRRRALKKRQELLKGLGMHQEVSSDGGERIVVSQPILEGFEDVEEEGDGLACMVCREGYKLRPTDLLGVYSYSKRVNLGVGTSGSARGECVYTTVSYFNIIHFQCHQEAKRADAALKNPKKEWEGAMLRNNESLCNSLFPVKGPLVPLAQYLRYVDQYWDNLNALGRADGSRLRLLTYDIVLVS</sequence>
<dbReference type="InterPro" id="IPR043145">
    <property type="entry name" value="Znf_ZZ_sf"/>
</dbReference>
<gene>
    <name evidence="11" type="ORF">HID58_069102</name>
</gene>
<evidence type="ECO:0000313" key="12">
    <source>
        <dbReference type="Proteomes" id="UP000824890"/>
    </source>
</evidence>
<dbReference type="InterPro" id="IPR016024">
    <property type="entry name" value="ARM-type_fold"/>
</dbReference>
<accession>A0ABQ7ZNT7</accession>
<feature type="domain" description="ZZ-type" evidence="9">
    <location>
        <begin position="2590"/>
        <end position="2649"/>
    </location>
</feature>
<evidence type="ECO:0000256" key="3">
    <source>
        <dbReference type="ARBA" id="ARBA00022771"/>
    </source>
</evidence>
<reference evidence="11 12" key="1">
    <citation type="submission" date="2021-05" db="EMBL/GenBank/DDBJ databases">
        <title>Genome Assembly of Synthetic Allotetraploid Brassica napus Reveals Homoeologous Exchanges between Subgenomes.</title>
        <authorList>
            <person name="Davis J.T."/>
        </authorList>
    </citation>
    <scope>NUCLEOTIDE SEQUENCE [LARGE SCALE GENOMIC DNA]</scope>
    <source>
        <strain evidence="12">cv. Da-Ae</strain>
        <tissue evidence="11">Seedling</tissue>
    </source>
</reference>
<dbReference type="Pfam" id="PF24079">
    <property type="entry name" value="UBR4"/>
    <property type="match status" value="1"/>
</dbReference>
<dbReference type="InterPro" id="IPR000433">
    <property type="entry name" value="Znf_ZZ"/>
</dbReference>
<dbReference type="SMART" id="SM00396">
    <property type="entry name" value="ZnF_UBR1"/>
    <property type="match status" value="1"/>
</dbReference>
<feature type="region of interest" description="UBR4 E3 catalytic module" evidence="7">
    <location>
        <begin position="4279"/>
        <end position="4543"/>
    </location>
</feature>
<dbReference type="PANTHER" id="PTHR21725">
    <property type="entry name" value="E3 UBIQUITIN-PROTEIN LIGASE UBR4"/>
    <property type="match status" value="1"/>
</dbReference>
<comment type="similarity">
    <text evidence="1 7">Belongs to the UBR4 family.</text>
</comment>
<dbReference type="SMART" id="SM00291">
    <property type="entry name" value="ZnF_ZZ"/>
    <property type="match status" value="1"/>
</dbReference>
<dbReference type="SUPFAM" id="SSF48371">
    <property type="entry name" value="ARM repeat"/>
    <property type="match status" value="1"/>
</dbReference>
<dbReference type="CDD" id="cd19681">
    <property type="entry name" value="UBR-box_BIG_like"/>
    <property type="match status" value="1"/>
</dbReference>
<evidence type="ECO:0000256" key="1">
    <source>
        <dbReference type="ARBA" id="ARBA00009970"/>
    </source>
</evidence>
<dbReference type="Pfam" id="PF00569">
    <property type="entry name" value="ZZ"/>
    <property type="match status" value="1"/>
</dbReference>
<evidence type="ECO:0000259" key="10">
    <source>
        <dbReference type="PROSITE" id="PS51157"/>
    </source>
</evidence>
<feature type="region of interest" description="Disordered" evidence="8">
    <location>
        <begin position="3123"/>
        <end position="3150"/>
    </location>
</feature>
<dbReference type="Pfam" id="PF13764">
    <property type="entry name" value="E3_UbLigase_R4"/>
    <property type="match status" value="2"/>
</dbReference>
<keyword evidence="4" id="KW-0862">Zinc</keyword>
<evidence type="ECO:0000256" key="4">
    <source>
        <dbReference type="ARBA" id="ARBA00022833"/>
    </source>
</evidence>
<keyword evidence="2" id="KW-0479">Metal-binding</keyword>
<dbReference type="EMBL" id="JAGKQM010000015">
    <property type="protein sequence ID" value="KAH0881708.1"/>
    <property type="molecule type" value="Genomic_DNA"/>
</dbReference>
<evidence type="ECO:0000313" key="11">
    <source>
        <dbReference type="EMBL" id="KAH0881708.1"/>
    </source>
</evidence>
<keyword evidence="3 5" id="KW-0863">Zinc-finger</keyword>
<dbReference type="PROSITE" id="PS01357">
    <property type="entry name" value="ZF_ZZ_1"/>
    <property type="match status" value="1"/>
</dbReference>
<feature type="compositionally biased region" description="Polar residues" evidence="8">
    <location>
        <begin position="3125"/>
        <end position="3136"/>
    </location>
</feature>
<comment type="caution">
    <text evidence="11">The sequence shown here is derived from an EMBL/GenBank/DDBJ whole genome shotgun (WGS) entry which is preliminary data.</text>
</comment>
<proteinExistence type="inferred from homology"/>
<evidence type="ECO:0000256" key="7">
    <source>
        <dbReference type="PROSITE-ProRule" id="PRU01388"/>
    </source>
</evidence>
<dbReference type="InterPro" id="IPR056530">
    <property type="entry name" value="UBR4-like_dom"/>
</dbReference>
<dbReference type="InterPro" id="IPR025704">
    <property type="entry name" value="E3_Ub_ligase_UBR4_C"/>
</dbReference>
<dbReference type="CDD" id="cd02249">
    <property type="entry name" value="ZZ"/>
    <property type="match status" value="1"/>
</dbReference>
<dbReference type="PROSITE" id="PS50135">
    <property type="entry name" value="ZF_ZZ_2"/>
    <property type="match status" value="1"/>
</dbReference>
<evidence type="ECO:0000256" key="5">
    <source>
        <dbReference type="PROSITE-ProRule" id="PRU00228"/>
    </source>
</evidence>
<feature type="compositionally biased region" description="Acidic residues" evidence="8">
    <location>
        <begin position="1527"/>
        <end position="1537"/>
    </location>
</feature>
<feature type="domain" description="UBR-type" evidence="10">
    <location>
        <begin position="1561"/>
        <end position="1632"/>
    </location>
</feature>
<evidence type="ECO:0000259" key="9">
    <source>
        <dbReference type="PROSITE" id="PS50135"/>
    </source>
</evidence>
<dbReference type="Gene3D" id="1.25.10.10">
    <property type="entry name" value="Leucine-rich Repeat Variant"/>
    <property type="match status" value="1"/>
</dbReference>
<protein>
    <recommendedName>
        <fullName evidence="13">Auxin transport protein BIG</fullName>
    </recommendedName>
</protein>
<feature type="zinc finger region" description="UBR-type" evidence="6">
    <location>
        <begin position="1561"/>
        <end position="1632"/>
    </location>
</feature>
<organism evidence="11 12">
    <name type="scientific">Brassica napus</name>
    <name type="common">Rape</name>
    <dbReference type="NCBI Taxonomy" id="3708"/>
    <lineage>
        <taxon>Eukaryota</taxon>
        <taxon>Viridiplantae</taxon>
        <taxon>Streptophyta</taxon>
        <taxon>Embryophyta</taxon>
        <taxon>Tracheophyta</taxon>
        <taxon>Spermatophyta</taxon>
        <taxon>Magnoliopsida</taxon>
        <taxon>eudicotyledons</taxon>
        <taxon>Gunneridae</taxon>
        <taxon>Pentapetalae</taxon>
        <taxon>rosids</taxon>
        <taxon>malvids</taxon>
        <taxon>Brassicales</taxon>
        <taxon>Brassicaceae</taxon>
        <taxon>Brassiceae</taxon>
        <taxon>Brassica</taxon>
    </lineage>
</organism>